<dbReference type="EMBL" id="BMUU01000010">
    <property type="protein sequence ID" value="GGY52376.1"/>
    <property type="molecule type" value="Genomic_DNA"/>
</dbReference>
<feature type="region of interest" description="Disordered" evidence="1">
    <location>
        <begin position="1"/>
        <end position="89"/>
    </location>
</feature>
<comment type="caution">
    <text evidence="2">The sequence shown here is derived from an EMBL/GenBank/DDBJ whole genome shotgun (WGS) entry which is preliminary data.</text>
</comment>
<evidence type="ECO:0000313" key="2">
    <source>
        <dbReference type="EMBL" id="GGY52376.1"/>
    </source>
</evidence>
<reference evidence="3" key="1">
    <citation type="journal article" date="2019" name="Int. J. Syst. Evol. Microbiol.">
        <title>The Global Catalogue of Microorganisms (GCM) 10K type strain sequencing project: providing services to taxonomists for standard genome sequencing and annotation.</title>
        <authorList>
            <consortium name="The Broad Institute Genomics Platform"/>
            <consortium name="The Broad Institute Genome Sequencing Center for Infectious Disease"/>
            <person name="Wu L."/>
            <person name="Ma J."/>
        </authorList>
    </citation>
    <scope>NUCLEOTIDE SEQUENCE [LARGE SCALE GENOMIC DNA]</scope>
    <source>
        <strain evidence="3">JCM 4594</strain>
    </source>
</reference>
<protein>
    <submittedName>
        <fullName evidence="2">Uncharacterized protein</fullName>
    </submittedName>
</protein>
<evidence type="ECO:0000256" key="1">
    <source>
        <dbReference type="SAM" id="MobiDB-lite"/>
    </source>
</evidence>
<evidence type="ECO:0000313" key="3">
    <source>
        <dbReference type="Proteomes" id="UP000600946"/>
    </source>
</evidence>
<organism evidence="2 3">
    <name type="scientific">Streptomyces xanthochromogenes</name>
    <dbReference type="NCBI Taxonomy" id="67384"/>
    <lineage>
        <taxon>Bacteria</taxon>
        <taxon>Bacillati</taxon>
        <taxon>Actinomycetota</taxon>
        <taxon>Actinomycetes</taxon>
        <taxon>Kitasatosporales</taxon>
        <taxon>Streptomycetaceae</taxon>
        <taxon>Streptomyces</taxon>
    </lineage>
</organism>
<sequence length="141" mass="14659">MGRRYSSGAWVLGDFNPDPAGGAPVRTEGVNGTAKSTLLRGRSGSARPRTPAPRSPSSPGAPARSRTPIRLGRMDETQPRDDTTYCEAAPLGGAPAAGAPEGPFAECVLCRAPTEYPESTRGSTLCPVCEWQEAQRAACSG</sequence>
<name>A0ABQ3AJE3_9ACTN</name>
<dbReference type="Proteomes" id="UP000600946">
    <property type="component" value="Unassembled WGS sequence"/>
</dbReference>
<keyword evidence="3" id="KW-1185">Reference proteome</keyword>
<proteinExistence type="predicted"/>
<accession>A0ABQ3AJE3</accession>
<gene>
    <name evidence="2" type="ORF">GCM10010326_53200</name>
</gene>
<feature type="compositionally biased region" description="Low complexity" evidence="1">
    <location>
        <begin position="57"/>
        <end position="68"/>
    </location>
</feature>
<feature type="compositionally biased region" description="Basic and acidic residues" evidence="1">
    <location>
        <begin position="72"/>
        <end position="83"/>
    </location>
</feature>